<feature type="compositionally biased region" description="Basic and acidic residues" evidence="1">
    <location>
        <begin position="2246"/>
        <end position="2259"/>
    </location>
</feature>
<feature type="compositionally biased region" description="Basic and acidic residues" evidence="1">
    <location>
        <begin position="1185"/>
        <end position="1270"/>
    </location>
</feature>
<gene>
    <name evidence="2" type="ORF">K458DRAFT_332495</name>
</gene>
<feature type="region of interest" description="Disordered" evidence="1">
    <location>
        <begin position="356"/>
        <end position="396"/>
    </location>
</feature>
<feature type="region of interest" description="Disordered" evidence="1">
    <location>
        <begin position="1"/>
        <end position="103"/>
    </location>
</feature>
<feature type="compositionally biased region" description="Polar residues" evidence="1">
    <location>
        <begin position="2002"/>
        <end position="2023"/>
    </location>
</feature>
<feature type="region of interest" description="Disordered" evidence="1">
    <location>
        <begin position="1050"/>
        <end position="1298"/>
    </location>
</feature>
<evidence type="ECO:0008006" key="4">
    <source>
        <dbReference type="Google" id="ProtNLM"/>
    </source>
</evidence>
<feature type="compositionally biased region" description="Basic and acidic residues" evidence="1">
    <location>
        <begin position="1772"/>
        <end position="1786"/>
    </location>
</feature>
<dbReference type="Proteomes" id="UP000799291">
    <property type="component" value="Unassembled WGS sequence"/>
</dbReference>
<feature type="region of interest" description="Disordered" evidence="1">
    <location>
        <begin position="2086"/>
        <end position="2393"/>
    </location>
</feature>
<proteinExistence type="predicted"/>
<feature type="compositionally biased region" description="Low complexity" evidence="1">
    <location>
        <begin position="356"/>
        <end position="366"/>
    </location>
</feature>
<feature type="compositionally biased region" description="Basic and acidic residues" evidence="1">
    <location>
        <begin position="1075"/>
        <end position="1171"/>
    </location>
</feature>
<feature type="compositionally biased region" description="Basic residues" evidence="1">
    <location>
        <begin position="1734"/>
        <end position="1745"/>
    </location>
</feature>
<feature type="compositionally biased region" description="Basic and acidic residues" evidence="1">
    <location>
        <begin position="1985"/>
        <end position="2001"/>
    </location>
</feature>
<feature type="compositionally biased region" description="Basic and acidic residues" evidence="1">
    <location>
        <begin position="1278"/>
        <end position="1294"/>
    </location>
</feature>
<feature type="region of interest" description="Disordered" evidence="1">
    <location>
        <begin position="905"/>
        <end position="1035"/>
    </location>
</feature>
<feature type="compositionally biased region" description="Basic residues" evidence="1">
    <location>
        <begin position="703"/>
        <end position="719"/>
    </location>
</feature>
<name>A0A6G1JC15_9PLEO</name>
<feature type="compositionally biased region" description="Basic and acidic residues" evidence="1">
    <location>
        <begin position="2381"/>
        <end position="2393"/>
    </location>
</feature>
<feature type="compositionally biased region" description="Low complexity" evidence="1">
    <location>
        <begin position="905"/>
        <end position="924"/>
    </location>
</feature>
<feature type="compositionally biased region" description="Basic residues" evidence="1">
    <location>
        <begin position="540"/>
        <end position="557"/>
    </location>
</feature>
<feature type="compositionally biased region" description="Basic and acidic residues" evidence="1">
    <location>
        <begin position="31"/>
        <end position="52"/>
    </location>
</feature>
<feature type="compositionally biased region" description="Polar residues" evidence="1">
    <location>
        <begin position="851"/>
        <end position="862"/>
    </location>
</feature>
<feature type="compositionally biased region" description="Low complexity" evidence="1">
    <location>
        <begin position="607"/>
        <end position="624"/>
    </location>
</feature>
<feature type="compositionally biased region" description="Basic and acidic residues" evidence="1">
    <location>
        <begin position="1535"/>
        <end position="1558"/>
    </location>
</feature>
<protein>
    <recommendedName>
        <fullName evidence="4">Involucrin repeat protein</fullName>
    </recommendedName>
</protein>
<feature type="compositionally biased region" description="Basic and acidic residues" evidence="1">
    <location>
        <begin position="2296"/>
        <end position="2312"/>
    </location>
</feature>
<feature type="compositionally biased region" description="Basic residues" evidence="1">
    <location>
        <begin position="589"/>
        <end position="603"/>
    </location>
</feature>
<feature type="compositionally biased region" description="Acidic residues" evidence="1">
    <location>
        <begin position="1715"/>
        <end position="1729"/>
    </location>
</feature>
<feature type="compositionally biased region" description="Basic and acidic residues" evidence="1">
    <location>
        <begin position="1499"/>
        <end position="1513"/>
    </location>
</feature>
<feature type="compositionally biased region" description="Basic and acidic residues" evidence="1">
    <location>
        <begin position="2155"/>
        <end position="2165"/>
    </location>
</feature>
<feature type="compositionally biased region" description="Polar residues" evidence="1">
    <location>
        <begin position="942"/>
        <end position="951"/>
    </location>
</feature>
<feature type="compositionally biased region" description="Basic and acidic residues" evidence="1">
    <location>
        <begin position="1879"/>
        <end position="1890"/>
    </location>
</feature>
<feature type="compositionally biased region" description="Basic and acidic residues" evidence="1">
    <location>
        <begin position="2189"/>
        <end position="2206"/>
    </location>
</feature>
<feature type="compositionally biased region" description="Polar residues" evidence="1">
    <location>
        <begin position="670"/>
        <end position="690"/>
    </location>
</feature>
<evidence type="ECO:0000313" key="2">
    <source>
        <dbReference type="EMBL" id="KAF2687968.1"/>
    </source>
</evidence>
<feature type="region of interest" description="Disordered" evidence="1">
    <location>
        <begin position="775"/>
        <end position="890"/>
    </location>
</feature>
<dbReference type="OrthoDB" id="5365701at2759"/>
<evidence type="ECO:0000313" key="3">
    <source>
        <dbReference type="Proteomes" id="UP000799291"/>
    </source>
</evidence>
<dbReference type="EMBL" id="MU005574">
    <property type="protein sequence ID" value="KAF2687968.1"/>
    <property type="molecule type" value="Genomic_DNA"/>
</dbReference>
<feature type="compositionally biased region" description="Basic and acidic residues" evidence="1">
    <location>
        <begin position="1420"/>
        <end position="1431"/>
    </location>
</feature>
<keyword evidence="3" id="KW-1185">Reference proteome</keyword>
<feature type="region of interest" description="Disordered" evidence="1">
    <location>
        <begin position="181"/>
        <end position="246"/>
    </location>
</feature>
<feature type="region of interest" description="Disordered" evidence="1">
    <location>
        <begin position="441"/>
        <end position="498"/>
    </location>
</feature>
<feature type="compositionally biased region" description="Polar residues" evidence="1">
    <location>
        <begin position="724"/>
        <end position="733"/>
    </location>
</feature>
<evidence type="ECO:0000256" key="1">
    <source>
        <dbReference type="SAM" id="MobiDB-lite"/>
    </source>
</evidence>
<feature type="compositionally biased region" description="Low complexity" evidence="1">
    <location>
        <begin position="236"/>
        <end position="246"/>
    </location>
</feature>
<feature type="region of interest" description="Disordered" evidence="1">
    <location>
        <begin position="1319"/>
        <end position="1345"/>
    </location>
</feature>
<feature type="region of interest" description="Disordered" evidence="1">
    <location>
        <begin position="526"/>
        <end position="734"/>
    </location>
</feature>
<feature type="compositionally biased region" description="Low complexity" evidence="1">
    <location>
        <begin position="1024"/>
        <end position="1035"/>
    </location>
</feature>
<feature type="compositionally biased region" description="Polar residues" evidence="1">
    <location>
        <begin position="1567"/>
        <end position="1576"/>
    </location>
</feature>
<feature type="compositionally biased region" description="Acidic residues" evidence="1">
    <location>
        <begin position="817"/>
        <end position="828"/>
    </location>
</feature>
<feature type="compositionally biased region" description="Basic and acidic residues" evidence="1">
    <location>
        <begin position="558"/>
        <end position="573"/>
    </location>
</feature>
<feature type="compositionally biased region" description="Low complexity" evidence="1">
    <location>
        <begin position="1662"/>
        <end position="1674"/>
    </location>
</feature>
<feature type="compositionally biased region" description="Basic residues" evidence="1">
    <location>
        <begin position="625"/>
        <end position="635"/>
    </location>
</feature>
<feature type="region of interest" description="Disordered" evidence="1">
    <location>
        <begin position="305"/>
        <end position="341"/>
    </location>
</feature>
<feature type="compositionally biased region" description="Basic and acidic residues" evidence="1">
    <location>
        <begin position="784"/>
        <end position="793"/>
    </location>
</feature>
<reference evidence="2" key="1">
    <citation type="journal article" date="2020" name="Stud. Mycol.">
        <title>101 Dothideomycetes genomes: a test case for predicting lifestyles and emergence of pathogens.</title>
        <authorList>
            <person name="Haridas S."/>
            <person name="Albert R."/>
            <person name="Binder M."/>
            <person name="Bloem J."/>
            <person name="Labutti K."/>
            <person name="Salamov A."/>
            <person name="Andreopoulos B."/>
            <person name="Baker S."/>
            <person name="Barry K."/>
            <person name="Bills G."/>
            <person name="Bluhm B."/>
            <person name="Cannon C."/>
            <person name="Castanera R."/>
            <person name="Culley D."/>
            <person name="Daum C."/>
            <person name="Ezra D."/>
            <person name="Gonzalez J."/>
            <person name="Henrissat B."/>
            <person name="Kuo A."/>
            <person name="Liang C."/>
            <person name="Lipzen A."/>
            <person name="Lutzoni F."/>
            <person name="Magnuson J."/>
            <person name="Mondo S."/>
            <person name="Nolan M."/>
            <person name="Ohm R."/>
            <person name="Pangilinan J."/>
            <person name="Park H.-J."/>
            <person name="Ramirez L."/>
            <person name="Alfaro M."/>
            <person name="Sun H."/>
            <person name="Tritt A."/>
            <person name="Yoshinaga Y."/>
            <person name="Zwiers L.-H."/>
            <person name="Turgeon B."/>
            <person name="Goodwin S."/>
            <person name="Spatafora J."/>
            <person name="Crous P."/>
            <person name="Grigoriev I."/>
        </authorList>
    </citation>
    <scope>NUCLEOTIDE SEQUENCE</scope>
    <source>
        <strain evidence="2">CBS 122367</strain>
    </source>
</reference>
<feature type="compositionally biased region" description="Low complexity" evidence="1">
    <location>
        <begin position="1807"/>
        <end position="1816"/>
    </location>
</feature>
<feature type="compositionally biased region" description="Low complexity" evidence="1">
    <location>
        <begin position="955"/>
        <end position="970"/>
    </location>
</feature>
<feature type="compositionally biased region" description="Basic residues" evidence="1">
    <location>
        <begin position="657"/>
        <end position="669"/>
    </location>
</feature>
<accession>A0A6G1JC15</accession>
<feature type="compositionally biased region" description="Basic and acidic residues" evidence="1">
    <location>
        <begin position="1819"/>
        <end position="1833"/>
    </location>
</feature>
<organism evidence="2 3">
    <name type="scientific">Lentithecium fluviatile CBS 122367</name>
    <dbReference type="NCBI Taxonomy" id="1168545"/>
    <lineage>
        <taxon>Eukaryota</taxon>
        <taxon>Fungi</taxon>
        <taxon>Dikarya</taxon>
        <taxon>Ascomycota</taxon>
        <taxon>Pezizomycotina</taxon>
        <taxon>Dothideomycetes</taxon>
        <taxon>Pleosporomycetidae</taxon>
        <taxon>Pleosporales</taxon>
        <taxon>Massarineae</taxon>
        <taxon>Lentitheciaceae</taxon>
        <taxon>Lentithecium</taxon>
    </lineage>
</organism>
<feature type="region of interest" description="Disordered" evidence="1">
    <location>
        <begin position="1984"/>
        <end position="2069"/>
    </location>
</feature>
<sequence>MRSNADLYDDPRDEERRRRRRDDDEPSSYSSRDRGEKDRKEKDRDRDRDKDKREKRKSRSEAGGSRPQEIVDRPRRGTRSVSGQIEGGGVVPYTASSGPPMMSGALPAGTMSSHVPDQFPGQDPAQFARPFMPGPVHTNSFGEAAEYYGDMGDSVQHQPGVRPDRPSVIMPLDTPHLMSATSQANPVADTGSGAAADFYGTANIESPPTKPPRPSTMPGAFTEDEPSPQKPPRPSSKPGKPGKIGSAATLAGVAGLGYAIGHSSSSEQQTSYTQHSTSYTNGAHGVPGASAGMYYQGDNTSIAATDGSIPTYSEAMGGAPPQKPPRPFKPEKQPSGSSHAGLYAAGAAGLATYGLAHHSSNSNSHSQSHHNHTSSMPGGFPSDQFGGPSASPFMAGGMAHMHEHKGPVTKFADWWKNHEDVAKMEEYTEFIGVCRGCFDPRSSSMDAPRKHHYNRKRSGEFRPSGIQGKQSRYGLNEKASRYSLSGDEKRDKRKSSSAAGWIAAGLGGVGLASAGKALLNQRNDFDDTYSVKSGHDARSRVSRRSRSRSRDRKHHSSGRSEIRHRSRSWDRMSRMSTGVTGDRKDYKIVRHRSHSRSRSRSRDRKSGLLGAAVGAGLAASAVSASRRKHRSRSRSRSNSPQKVFVHHRRESSDHDRKHSKTHRVTHKSSRSSAGSFVDVSRTSTQQSQSGFLGGFFAAPPPKEKRRKSSTHTKKKKKKGFFNFGNDSTSSSGSELAFGAGYVKRKQRPSRRSSDEKLNATLVGLGATAAAIAAAQAGRNKGKHRPEIVAVRERRDHRHSGDRRRLSASSRYGSENADGWEDLPDDETSDSGGSISSGLAFGDYDWKKGKSTDSLVSNDSGTNKWGWRWGSKKQKKKPSSESLYNTGANTSVIGPAAVGTVAGAAIGAGPSRHDSSTSSQTTLQSVYPVASNDPTSFDARRTSAIQTPQPLITSRPDPISIQQPQPMQQVPGAIYSTQGPPQPGYVVPSGPPVFAQYPAQHPYPLEQHQTGFVEAPQHPPLPRRSNSSPIQSSSWKRDAAIAGIAAGIGAGAVAAMKKSDQSSSSSNVRFDFTPEQAKREEREERERRKERDRESDSDRRRRKDEEDRKEQERRRIELQRQQDEARKYIEAEQLAKIELERREATRKREREQRRTREAREAEERERHEREARAQAQRRTNLEAEAEQMRRERQEADRRETERYAVLERAAEQKRRERQEAERREAEQREAAERRELEIRADTERKRREREVEGYSQRYESDLDRRTLEHQRTGSSVASDVRRKERELQERERDIVQPDTWKSTAAAATVAGAAAAITSAAISSSKRDGRNVKTISPPVKHVEPSKIAQDYADEDIFDPNIFKRKPKTPSNVPQVGSAYGVLQDWEDRYKKKEPVSQADFFAPKELLDHSAPSPKIDPTGDTDIHVYQAHDDFDLGPPKTPPYPPSYSFTATKDGRGPPSSTWSVPAVPVLNLIQPTPPGSTANSVRGVSLPPSPAIEPVPDPKKESPKQDEANRRGSRVSWGENQFHNYEVPTPDSYRESFMSDRDLQDHSKKQAHDEIMVEAGSPKSGKTVSSYRPQQEPEYPSSTQFVPGQEEDSWAGTMSKKASKKDKKKAKAAVAAAAVAATTAAVLSRDEKRDSSRDRDEKRDTPFTVSDPFTDKYATSSVQSSVPSTSSAYRSPHYDSVEDVAALPSKPKGVLGENITMEPAPIHIPGSFDDDPAPSPPAEDEWATTSKKSKKGKKGKKPKTTEDDFSTQDTPKTVEPETEPFPDLEPAKDPTPEPEFKLSKKDKKKKKGKSTDDYFTPESPKTIEPTWTPEPEPVREPTRESTPEPEKPEEDEWAVPTKKGKKGKKSKSTDVDFFAPDVPNVPEPEPVFAPELVKETVPEPEFKRSKKDKKKKGKAAKRESTDNWDESESSQPGTPPFEREVGDVEPSYLACTPPRPAESSYEGGIDLGTSRSSGSSSTATKAAMAGDFAGLVASAMKQDQDRMASDLEHARKNMDSANEYSASNETLSTSNGTRGLSESEPRISIPSTAFDELADVADVKTPKKKRHSSGKWSPSVGSPLRSEVQYEDYVGAPLDSTVSKDELFMGPPKAPVDLGLSDIAPATSRDVHDSGYYAPDDQARVEAADRDSDEFFSAGSDDRKKSKAKSPSSDRYDDRDARSVVSSGSKYDDELDREERRRRRREERSPSRDRGYELDDGERKRRHRRRETDEQDDDWDSKSTISEARSEANGERRRKHKRRESERNGSPEDRIRSSATSDPGDLYERKSSKRRSKRDGDDENISIASSPARYDEERNSSKKDKEKRSSGLFGLFSKSKESLVDTSSKSSRSKSRDEDEDDERRRRRKKKERGSTYGSDDDDTRSVVSTSSRRSEKRRSSTRDDDGRKV</sequence>
<feature type="region of interest" description="Disordered" evidence="1">
    <location>
        <begin position="1401"/>
        <end position="1968"/>
    </location>
</feature>
<feature type="compositionally biased region" description="Basic and acidic residues" evidence="1">
    <location>
        <begin position="1631"/>
        <end position="1648"/>
    </location>
</feature>
<feature type="compositionally biased region" description="Basic residues" evidence="1">
    <location>
        <begin position="1891"/>
        <end position="1902"/>
    </location>
</feature>
<feature type="compositionally biased region" description="Low complexity" evidence="1">
    <location>
        <begin position="1615"/>
        <end position="1628"/>
    </location>
</feature>
<feature type="compositionally biased region" description="Basic and acidic residues" evidence="1">
    <location>
        <begin position="2124"/>
        <end position="2133"/>
    </location>
</feature>
<feature type="compositionally biased region" description="Low complexity" evidence="1">
    <location>
        <begin position="1955"/>
        <end position="1968"/>
    </location>
</feature>
<feature type="compositionally biased region" description="Basic residues" evidence="1">
    <location>
        <begin position="1604"/>
        <end position="1614"/>
    </location>
</feature>